<evidence type="ECO:0000313" key="1">
    <source>
        <dbReference type="EMBL" id="RNI31842.1"/>
    </source>
</evidence>
<protein>
    <recommendedName>
        <fullName evidence="3">Ester cyclase</fullName>
    </recommendedName>
</protein>
<dbReference type="RefSeq" id="WP_123122732.1">
    <property type="nucleotide sequence ID" value="NZ_RJJR01000031.1"/>
</dbReference>
<dbReference type="AlphaFoldDB" id="A0A3M9N221"/>
<dbReference type="SUPFAM" id="SSF54427">
    <property type="entry name" value="NTF2-like"/>
    <property type="match status" value="1"/>
</dbReference>
<dbReference type="EMBL" id="RJJR01000031">
    <property type="protein sequence ID" value="RNI31842.1"/>
    <property type="molecule type" value="Genomic_DNA"/>
</dbReference>
<evidence type="ECO:0000313" key="2">
    <source>
        <dbReference type="Proteomes" id="UP000267223"/>
    </source>
</evidence>
<dbReference type="Gene3D" id="3.10.450.50">
    <property type="match status" value="1"/>
</dbReference>
<dbReference type="PANTHER" id="PTHR38436:SF1">
    <property type="entry name" value="ESTER CYCLASE"/>
    <property type="match status" value="1"/>
</dbReference>
<dbReference type="Proteomes" id="UP000267223">
    <property type="component" value="Unassembled WGS sequence"/>
</dbReference>
<dbReference type="InterPro" id="IPR009959">
    <property type="entry name" value="Cyclase_SnoaL-like"/>
</dbReference>
<dbReference type="InterPro" id="IPR032710">
    <property type="entry name" value="NTF2-like_dom_sf"/>
</dbReference>
<accession>A0A3M9N221</accession>
<proteinExistence type="predicted"/>
<dbReference type="PANTHER" id="PTHR38436">
    <property type="entry name" value="POLYKETIDE CYCLASE SNOAL-LIKE DOMAIN"/>
    <property type="match status" value="1"/>
</dbReference>
<dbReference type="PROSITE" id="PS51257">
    <property type="entry name" value="PROKAR_LIPOPROTEIN"/>
    <property type="match status" value="1"/>
</dbReference>
<reference evidence="1 2" key="1">
    <citation type="submission" date="2018-11" db="EMBL/GenBank/DDBJ databases">
        <title>Draft genome sequence of Ferruginibacter sp. BO-59.</title>
        <authorList>
            <person name="Im W.T."/>
        </authorList>
    </citation>
    <scope>NUCLEOTIDE SEQUENCE [LARGE SCALE GENOMIC DNA]</scope>
    <source>
        <strain evidence="1 2">BO-59</strain>
    </source>
</reference>
<organism evidence="1 2">
    <name type="scientific">Hanamia caeni</name>
    <dbReference type="NCBI Taxonomy" id="2294116"/>
    <lineage>
        <taxon>Bacteria</taxon>
        <taxon>Pseudomonadati</taxon>
        <taxon>Bacteroidota</taxon>
        <taxon>Chitinophagia</taxon>
        <taxon>Chitinophagales</taxon>
        <taxon>Chitinophagaceae</taxon>
        <taxon>Hanamia</taxon>
    </lineage>
</organism>
<dbReference type="GO" id="GO:0030638">
    <property type="term" value="P:polyketide metabolic process"/>
    <property type="evidence" value="ECO:0007669"/>
    <property type="project" value="InterPro"/>
</dbReference>
<gene>
    <name evidence="1" type="ORF">EFY79_21010</name>
</gene>
<comment type="caution">
    <text evidence="1">The sequence shown here is derived from an EMBL/GenBank/DDBJ whole genome shotgun (WGS) entry which is preliminary data.</text>
</comment>
<dbReference type="OrthoDB" id="7876517at2"/>
<dbReference type="Pfam" id="PF07366">
    <property type="entry name" value="SnoaL"/>
    <property type="match status" value="1"/>
</dbReference>
<keyword evidence="2" id="KW-1185">Reference proteome</keyword>
<evidence type="ECO:0008006" key="3">
    <source>
        <dbReference type="Google" id="ProtNLM"/>
    </source>
</evidence>
<name>A0A3M9N221_9BACT</name>
<sequence length="172" mass="19024">MKRSIFAISMACYLIFTGCNSETNKTANSQENSQAQKNIAAFKTVSDAFQSGDVSKVDSVVADDFVDHTDHGDVKGKDSLKAGITMMHDNFKDMKNELVHIVADNDYVFAWMKMSGTSDGAMGMPPGPFNMSAVDVVKFNNEAKATEHWSFIDPNDMMKMMNQPMPKDSTKK</sequence>